<dbReference type="Pfam" id="PF12320">
    <property type="entry name" value="SbcD_C"/>
    <property type="match status" value="1"/>
</dbReference>
<dbReference type="GO" id="GO:0006260">
    <property type="term" value="P:DNA replication"/>
    <property type="evidence" value="ECO:0007669"/>
    <property type="project" value="UniProtKB-KW"/>
</dbReference>
<evidence type="ECO:0000256" key="5">
    <source>
        <dbReference type="ARBA" id="ARBA00022801"/>
    </source>
</evidence>
<dbReference type="Proteomes" id="UP000295129">
    <property type="component" value="Unassembled WGS sequence"/>
</dbReference>
<keyword evidence="7" id="KW-0255">Endonuclease</keyword>
<evidence type="ECO:0000256" key="3">
    <source>
        <dbReference type="ARBA" id="ARBA00013365"/>
    </source>
</evidence>
<keyword evidence="12" id="KW-1185">Reference proteome</keyword>
<evidence type="ECO:0000256" key="6">
    <source>
        <dbReference type="ARBA" id="ARBA00022839"/>
    </source>
</evidence>
<reference evidence="11 12" key="1">
    <citation type="submission" date="2019-03" db="EMBL/GenBank/DDBJ databases">
        <title>Genomic Encyclopedia of Type Strains, Phase IV (KMG-IV): sequencing the most valuable type-strain genomes for metagenomic binning, comparative biology and taxonomic classification.</title>
        <authorList>
            <person name="Goeker M."/>
        </authorList>
    </citation>
    <scope>NUCLEOTIDE SEQUENCE [LARGE SCALE GENOMIC DNA]</scope>
    <source>
        <strain evidence="11 12">DSM 12121</strain>
    </source>
</reference>
<gene>
    <name evidence="7" type="primary">sbcD</name>
    <name evidence="11" type="ORF">C7389_12944</name>
</gene>
<dbReference type="Gene3D" id="3.60.21.10">
    <property type="match status" value="1"/>
</dbReference>
<feature type="domain" description="Nuclease SbcCD subunit D C-terminal" evidence="10">
    <location>
        <begin position="333"/>
        <end position="421"/>
    </location>
</feature>
<comment type="subunit">
    <text evidence="2 7">Heterodimer of SbcC and SbcD.</text>
</comment>
<dbReference type="Pfam" id="PF00149">
    <property type="entry name" value="Metallophos"/>
    <property type="match status" value="1"/>
</dbReference>
<keyword evidence="5 7" id="KW-0378">Hydrolase</keyword>
<feature type="region of interest" description="Disordered" evidence="8">
    <location>
        <begin position="190"/>
        <end position="211"/>
    </location>
</feature>
<evidence type="ECO:0000256" key="4">
    <source>
        <dbReference type="ARBA" id="ARBA00022722"/>
    </source>
</evidence>
<dbReference type="RefSeq" id="WP_246034930.1">
    <property type="nucleotide sequence ID" value="NZ_SNVV01000029.1"/>
</dbReference>
<keyword evidence="4 7" id="KW-0540">Nuclease</keyword>
<accession>A0A4R6DLD3</accession>
<dbReference type="InterPro" id="IPR004843">
    <property type="entry name" value="Calcineurin-like_PHP"/>
</dbReference>
<dbReference type="GO" id="GO:0004519">
    <property type="term" value="F:endonuclease activity"/>
    <property type="evidence" value="ECO:0007669"/>
    <property type="project" value="UniProtKB-KW"/>
</dbReference>
<evidence type="ECO:0000313" key="11">
    <source>
        <dbReference type="EMBL" id="TDN45590.1"/>
    </source>
</evidence>
<comment type="function">
    <text evidence="7">SbcCD cleaves DNA hairpin structures. These structures can inhibit DNA replication and are intermediates in certain DNA recombination reactions. The complex acts as a 3'-&gt;5' double strand exonuclease that can open hairpins. It also has a 5' single-strand endonuclease activity.</text>
</comment>
<evidence type="ECO:0000256" key="2">
    <source>
        <dbReference type="ARBA" id="ARBA00011322"/>
    </source>
</evidence>
<dbReference type="InterPro" id="IPR026843">
    <property type="entry name" value="SbcD_C"/>
</dbReference>
<proteinExistence type="inferred from homology"/>
<name>A0A4R6DLD3_9RHOO</name>
<evidence type="ECO:0000256" key="7">
    <source>
        <dbReference type="RuleBase" id="RU363069"/>
    </source>
</evidence>
<dbReference type="InterPro" id="IPR004593">
    <property type="entry name" value="SbcD"/>
</dbReference>
<keyword evidence="7" id="KW-0233">DNA recombination</keyword>
<dbReference type="SUPFAM" id="SSF56300">
    <property type="entry name" value="Metallo-dependent phosphatases"/>
    <property type="match status" value="1"/>
</dbReference>
<dbReference type="InterPro" id="IPR029052">
    <property type="entry name" value="Metallo-depent_PP-like"/>
</dbReference>
<organism evidence="11 12">
    <name type="scientific">Azoarcus indigens</name>
    <dbReference type="NCBI Taxonomy" id="29545"/>
    <lineage>
        <taxon>Bacteria</taxon>
        <taxon>Pseudomonadati</taxon>
        <taxon>Pseudomonadota</taxon>
        <taxon>Betaproteobacteria</taxon>
        <taxon>Rhodocyclales</taxon>
        <taxon>Zoogloeaceae</taxon>
        <taxon>Azoarcus</taxon>
    </lineage>
</organism>
<dbReference type="PANTHER" id="PTHR30337:SF0">
    <property type="entry name" value="NUCLEASE SBCCD SUBUNIT D"/>
    <property type="match status" value="1"/>
</dbReference>
<protein>
    <recommendedName>
        <fullName evidence="3 7">Nuclease SbcCD subunit D</fullName>
    </recommendedName>
</protein>
<dbReference type="NCBIfam" id="TIGR00619">
    <property type="entry name" value="sbcd"/>
    <property type="match status" value="1"/>
</dbReference>
<evidence type="ECO:0000256" key="1">
    <source>
        <dbReference type="ARBA" id="ARBA00010555"/>
    </source>
</evidence>
<sequence>MRFLHTADWHLGRVYHGMPLLEDQAHVLRDFVRLAAELKPDAILIAGDVYDRSVPPADAVKLLDEVLAELVLGLGLRVAMIAGNHDGPDRLAFGSGLLARAGLTVRGPVEAGAEPLLFDDAHGKVAVHLLPYGEPALVRAALPLAPAIAVKAAAQGTQPKGRPAMGQPAMGQPVMSQGELFPSAEAAPDLANQANPVDPAESSAPSEAAAPRIADHHSALAAQVAAARARQPAGARSVAVAHAFVIGGSEAESERPLTVGGSGSVGAELFDGFDYAALGHLHRPQQIGSPRIQYSGSLLKYSFAEADHAKSVSLVTLGAPGELQVERIALAPRRDLRILEGRLDELLAAAASDPARQDYVLARLSDDGALLDAMGKLRTAYPNALAIERSLLQGEGGAHRGGDHRRMRVEDLFAGFYREMTGQALGEGAAAVLAEVVQRVEREARQA</sequence>
<dbReference type="GO" id="GO:0006310">
    <property type="term" value="P:DNA recombination"/>
    <property type="evidence" value="ECO:0007669"/>
    <property type="project" value="UniProtKB-KW"/>
</dbReference>
<dbReference type="GO" id="GO:0008408">
    <property type="term" value="F:3'-5' exonuclease activity"/>
    <property type="evidence" value="ECO:0007669"/>
    <property type="project" value="InterPro"/>
</dbReference>
<dbReference type="AlphaFoldDB" id="A0A4R6DLD3"/>
<dbReference type="EMBL" id="SNVV01000029">
    <property type="protein sequence ID" value="TDN45590.1"/>
    <property type="molecule type" value="Genomic_DNA"/>
</dbReference>
<keyword evidence="6 7" id="KW-0269">Exonuclease</keyword>
<evidence type="ECO:0000259" key="9">
    <source>
        <dbReference type="Pfam" id="PF00149"/>
    </source>
</evidence>
<dbReference type="InterPro" id="IPR041796">
    <property type="entry name" value="Mre11_N"/>
</dbReference>
<evidence type="ECO:0000256" key="8">
    <source>
        <dbReference type="SAM" id="MobiDB-lite"/>
    </source>
</evidence>
<evidence type="ECO:0000259" key="10">
    <source>
        <dbReference type="Pfam" id="PF12320"/>
    </source>
</evidence>
<keyword evidence="7" id="KW-0235">DNA replication</keyword>
<comment type="caution">
    <text evidence="11">The sequence shown here is derived from an EMBL/GenBank/DDBJ whole genome shotgun (WGS) entry which is preliminary data.</text>
</comment>
<dbReference type="InterPro" id="IPR050535">
    <property type="entry name" value="DNA_Repair-Maintenance_Comp"/>
</dbReference>
<feature type="compositionally biased region" description="Low complexity" evidence="8">
    <location>
        <begin position="199"/>
        <end position="211"/>
    </location>
</feature>
<feature type="domain" description="Calcineurin-like phosphoesterase" evidence="9">
    <location>
        <begin position="1"/>
        <end position="91"/>
    </location>
</feature>
<evidence type="ECO:0000313" key="12">
    <source>
        <dbReference type="Proteomes" id="UP000295129"/>
    </source>
</evidence>
<comment type="similarity">
    <text evidence="1 7">Belongs to the SbcD family.</text>
</comment>
<dbReference type="PANTHER" id="PTHR30337">
    <property type="entry name" value="COMPONENT OF ATP-DEPENDENT DSDNA EXONUCLEASE"/>
    <property type="match status" value="1"/>
</dbReference>
<dbReference type="CDD" id="cd00840">
    <property type="entry name" value="MPP_Mre11_N"/>
    <property type="match status" value="1"/>
</dbReference>